<dbReference type="SUPFAM" id="SSF53300">
    <property type="entry name" value="vWA-like"/>
    <property type="match status" value="1"/>
</dbReference>
<protein>
    <recommendedName>
        <fullName evidence="2">VWFA domain-containing protein</fullName>
    </recommendedName>
</protein>
<dbReference type="InterPro" id="IPR002035">
    <property type="entry name" value="VWF_A"/>
</dbReference>
<dbReference type="Pfam" id="PF13531">
    <property type="entry name" value="SBP_bac_11"/>
    <property type="match status" value="1"/>
</dbReference>
<evidence type="ECO:0000256" key="1">
    <source>
        <dbReference type="SAM" id="MobiDB-lite"/>
    </source>
</evidence>
<proteinExistence type="predicted"/>
<sequence length="588" mass="62755">MVTVRSGRHRTGFTAERRRRQAMWRGGASSLAVVAVLAGAVFAVVNRAGGACSARNPIIVSVASAVDVAAPVMEAADGFNASNAGVDGRCVRVQVAEQPPAPVLRTLIGDRAGVLPGRPDGWVADSTAWVRLARKQGAKDLAPGEAVVATSPLVFATTRALARKFAAGRTAMSWNMVFPATVHGRLQPTDDEPDIVRIPDPSTSGAGIATVAAARDLVGTGEKADKDLTAFVRMAQAGSAPDYRSTLAAVGDTGLWTRPVAIVPEQTVWSHNRDVSVEPVAALQPTEGTIDLDYPYVVTASDRGKAEGSRLFAQWLRTPAVQEEMRHDGFRTADGKEPPYWPGTDIPVEQPKPRPSITPEVIDEALDAWSRLAPPSRILVLADASKETAEPVKEGGRTRHDVAVEAATLGLQLFPDGTDLGLWEFARDLAAGRDERELVSLGPITEPAGGQEIRRTRLLRTVQAIKASPGRSSSLYDAILRGFRSVSEGYDPLMNNSLLLLTAGHDDGKGVSREKLVEELRDEWDPDRPVQVIVVAFGEGADQGALNEIVSVTNGQLYVAQEPGQIIDVFLSALARRLCHPTCESPQG</sequence>
<dbReference type="Gene3D" id="3.40.50.410">
    <property type="entry name" value="von Willebrand factor, type A domain"/>
    <property type="match status" value="1"/>
</dbReference>
<dbReference type="InterPro" id="IPR036465">
    <property type="entry name" value="vWFA_dom_sf"/>
</dbReference>
<evidence type="ECO:0000313" key="3">
    <source>
        <dbReference type="EMBL" id="GII33173.1"/>
    </source>
</evidence>
<organism evidence="3 4">
    <name type="scientific">Planotetraspora mira</name>
    <dbReference type="NCBI Taxonomy" id="58121"/>
    <lineage>
        <taxon>Bacteria</taxon>
        <taxon>Bacillati</taxon>
        <taxon>Actinomycetota</taxon>
        <taxon>Actinomycetes</taxon>
        <taxon>Streptosporangiales</taxon>
        <taxon>Streptosporangiaceae</taxon>
        <taxon>Planotetraspora</taxon>
    </lineage>
</organism>
<evidence type="ECO:0000259" key="2">
    <source>
        <dbReference type="PROSITE" id="PS50234"/>
    </source>
</evidence>
<dbReference type="SUPFAM" id="SSF53850">
    <property type="entry name" value="Periplasmic binding protein-like II"/>
    <property type="match status" value="1"/>
</dbReference>
<dbReference type="AlphaFoldDB" id="A0A8J3TU51"/>
<dbReference type="PROSITE" id="PS50234">
    <property type="entry name" value="VWFA"/>
    <property type="match status" value="1"/>
</dbReference>
<keyword evidence="4" id="KW-1185">Reference proteome</keyword>
<dbReference type="Proteomes" id="UP000650628">
    <property type="component" value="Unassembled WGS sequence"/>
</dbReference>
<gene>
    <name evidence="3" type="ORF">Pmi06nite_66150</name>
</gene>
<feature type="region of interest" description="Disordered" evidence="1">
    <location>
        <begin position="330"/>
        <end position="354"/>
    </location>
</feature>
<comment type="caution">
    <text evidence="3">The sequence shown here is derived from an EMBL/GenBank/DDBJ whole genome shotgun (WGS) entry which is preliminary data.</text>
</comment>
<accession>A0A8J3TU51</accession>
<name>A0A8J3TU51_9ACTN</name>
<dbReference type="EMBL" id="BOOO01000038">
    <property type="protein sequence ID" value="GII33173.1"/>
    <property type="molecule type" value="Genomic_DNA"/>
</dbReference>
<reference evidence="3 4" key="1">
    <citation type="submission" date="2021-01" db="EMBL/GenBank/DDBJ databases">
        <title>Whole genome shotgun sequence of Planotetraspora mira NBRC 15435.</title>
        <authorList>
            <person name="Komaki H."/>
            <person name="Tamura T."/>
        </authorList>
    </citation>
    <scope>NUCLEOTIDE SEQUENCE [LARGE SCALE GENOMIC DNA]</scope>
    <source>
        <strain evidence="3 4">NBRC 15435</strain>
    </source>
</reference>
<evidence type="ECO:0000313" key="4">
    <source>
        <dbReference type="Proteomes" id="UP000650628"/>
    </source>
</evidence>
<feature type="domain" description="VWFA" evidence="2">
    <location>
        <begin position="377"/>
        <end position="574"/>
    </location>
</feature>